<evidence type="ECO:0000259" key="1">
    <source>
        <dbReference type="Pfam" id="PF04986"/>
    </source>
</evidence>
<dbReference type="InterPro" id="IPR026889">
    <property type="entry name" value="Zn_Tnp"/>
</dbReference>
<dbReference type="InterPro" id="IPR007069">
    <property type="entry name" value="Transposase_32"/>
</dbReference>
<sequence>MTTLGEIFRCYGPAYREQFSTRLSTSQRAAMMAIEQCRTEALGGQVYTCPRCATVRYSYHSCRNRHCPTCQHGQAQTWLAKQHALLLPVPYFMVTFTLPAQLRTLARQHPRQLYAVLFRSSAMALQQLAADPRFLGGQIGMVGVLQTWTRDLRFHPHIHYLVPAGSFIAATQHWRPAKGRVLVHVKPLAKLFRGKMRAALQKLGLAHEVPEKTWKTPWVVDCRSVGSGQAALTYLAPYIFRVALSNKRIVAVVNDQVTFRYREAASKKTKYCTVAATEFIRRFLQHVLPKGFVKVRYFGIFRSGNRSVLMQVRALLTASPRPCVEAVEEGGRENIELPTIPLVQRCPVCGTSMEGPRLMLPTSRGPPGKASVIV</sequence>
<evidence type="ECO:0000313" key="3">
    <source>
        <dbReference type="EMBL" id="CAA9232994.1"/>
    </source>
</evidence>
<dbReference type="PANTHER" id="PTHR37023:SF1">
    <property type="entry name" value="ISSOD25 TRANSPOSASE TNPA_ISSOD25"/>
    <property type="match status" value="1"/>
</dbReference>
<gene>
    <name evidence="3" type="ORF">AVDCRST_MAG93-972</name>
</gene>
<accession>A0A6J4HUG0</accession>
<dbReference type="AlphaFoldDB" id="A0A6J4HUG0"/>
<reference evidence="3" key="1">
    <citation type="submission" date="2020-02" db="EMBL/GenBank/DDBJ databases">
        <authorList>
            <person name="Meier V. D."/>
        </authorList>
    </citation>
    <scope>NUCLEOTIDE SEQUENCE</scope>
    <source>
        <strain evidence="3">AVDCRST_MAG93</strain>
    </source>
</reference>
<proteinExistence type="predicted"/>
<dbReference type="GO" id="GO:0003677">
    <property type="term" value="F:DNA binding"/>
    <property type="evidence" value="ECO:0007669"/>
    <property type="project" value="InterPro"/>
</dbReference>
<feature type="domain" description="Transposase IS801/IS1294" evidence="1">
    <location>
        <begin position="140"/>
        <end position="302"/>
    </location>
</feature>
<dbReference type="GO" id="GO:0004803">
    <property type="term" value="F:transposase activity"/>
    <property type="evidence" value="ECO:0007669"/>
    <property type="project" value="InterPro"/>
</dbReference>
<evidence type="ECO:0000259" key="2">
    <source>
        <dbReference type="Pfam" id="PF14319"/>
    </source>
</evidence>
<dbReference type="Pfam" id="PF14319">
    <property type="entry name" value="Zn_Tnp_IS91"/>
    <property type="match status" value="1"/>
</dbReference>
<dbReference type="NCBIfam" id="NF033538">
    <property type="entry name" value="transpos_IS91"/>
    <property type="match status" value="1"/>
</dbReference>
<protein>
    <submittedName>
        <fullName evidence="3">Mobile element protein</fullName>
    </submittedName>
</protein>
<dbReference type="PANTHER" id="PTHR37023">
    <property type="entry name" value="TRANSPOSASE"/>
    <property type="match status" value="1"/>
</dbReference>
<dbReference type="Pfam" id="PF04986">
    <property type="entry name" value="Y2_Tnp"/>
    <property type="match status" value="1"/>
</dbReference>
<organism evidence="3">
    <name type="scientific">uncultured Chloroflexia bacterium</name>
    <dbReference type="NCBI Taxonomy" id="1672391"/>
    <lineage>
        <taxon>Bacteria</taxon>
        <taxon>Bacillati</taxon>
        <taxon>Chloroflexota</taxon>
        <taxon>Chloroflexia</taxon>
        <taxon>environmental samples</taxon>
    </lineage>
</organism>
<feature type="domain" description="Transposase zinc-binding" evidence="2">
    <location>
        <begin position="7"/>
        <end position="98"/>
    </location>
</feature>
<dbReference type="InterPro" id="IPR054832">
    <property type="entry name" value="transpos_IS91"/>
</dbReference>
<dbReference type="EMBL" id="CADCTR010000320">
    <property type="protein sequence ID" value="CAA9232994.1"/>
    <property type="molecule type" value="Genomic_DNA"/>
</dbReference>
<name>A0A6J4HUG0_9CHLR</name>
<dbReference type="GO" id="GO:0006313">
    <property type="term" value="P:DNA transposition"/>
    <property type="evidence" value="ECO:0007669"/>
    <property type="project" value="InterPro"/>
</dbReference>